<dbReference type="RefSeq" id="WP_191159892.1">
    <property type="nucleotide sequence ID" value="NZ_JACXAI010000025.1"/>
</dbReference>
<protein>
    <submittedName>
        <fullName evidence="3">SGNH/GDSL hydrolase family protein</fullName>
    </submittedName>
</protein>
<evidence type="ECO:0000313" key="3">
    <source>
        <dbReference type="EMBL" id="MBD1382065.1"/>
    </source>
</evidence>
<keyword evidence="3" id="KW-0378">Hydrolase</keyword>
<accession>A0A926NJS5</accession>
<dbReference type="Pfam" id="PF13472">
    <property type="entry name" value="Lipase_GDSL_2"/>
    <property type="match status" value="1"/>
</dbReference>
<sequence length="248" mass="27998">MKKIFIGIILLVLPLLQACTSAEAQNIVLFGDSNTKGSNWQIRHYPENQKWAEQIASSYRGSYTIYNAGIGGETTEAARLRFEKDVLKRKPKYVFIMFGTNDAAILPSGEPRVSKHRFKENLEYFVEEVRKIDSQPILMTCLPIVEGNGQDLLYYSRYKKTDYESYGGARVWHNHYNNLTREIAERKGVPLIDNFHNMIQAAGEPTDAALLNSGLIDPSGNHMTPIGAKLIFEGIIAENIVNIKNQSE</sequence>
<evidence type="ECO:0000313" key="4">
    <source>
        <dbReference type="Proteomes" id="UP000626844"/>
    </source>
</evidence>
<feature type="chain" id="PRO_5036860508" evidence="1">
    <location>
        <begin position="25"/>
        <end position="248"/>
    </location>
</feature>
<dbReference type="PROSITE" id="PS51257">
    <property type="entry name" value="PROKAR_LIPOPROTEIN"/>
    <property type="match status" value="1"/>
</dbReference>
<dbReference type="EMBL" id="JACXAI010000025">
    <property type="protein sequence ID" value="MBD1382065.1"/>
    <property type="molecule type" value="Genomic_DNA"/>
</dbReference>
<dbReference type="Proteomes" id="UP000626844">
    <property type="component" value="Unassembled WGS sequence"/>
</dbReference>
<feature type="signal peptide" evidence="1">
    <location>
        <begin position="1"/>
        <end position="24"/>
    </location>
</feature>
<dbReference type="PANTHER" id="PTHR14209">
    <property type="entry name" value="ISOAMYL ACETATE-HYDROLYZING ESTERASE 1"/>
    <property type="match status" value="1"/>
</dbReference>
<organism evidence="3 4">
    <name type="scientific">Metabacillus arenae</name>
    <dbReference type="NCBI Taxonomy" id="2771434"/>
    <lineage>
        <taxon>Bacteria</taxon>
        <taxon>Bacillati</taxon>
        <taxon>Bacillota</taxon>
        <taxon>Bacilli</taxon>
        <taxon>Bacillales</taxon>
        <taxon>Bacillaceae</taxon>
        <taxon>Metabacillus</taxon>
    </lineage>
</organism>
<keyword evidence="4" id="KW-1185">Reference proteome</keyword>
<dbReference type="Gene3D" id="3.40.50.1110">
    <property type="entry name" value="SGNH hydrolase"/>
    <property type="match status" value="1"/>
</dbReference>
<evidence type="ECO:0000256" key="1">
    <source>
        <dbReference type="SAM" id="SignalP"/>
    </source>
</evidence>
<dbReference type="InterPro" id="IPR045136">
    <property type="entry name" value="Iah1-like"/>
</dbReference>
<evidence type="ECO:0000259" key="2">
    <source>
        <dbReference type="Pfam" id="PF13472"/>
    </source>
</evidence>
<dbReference type="InterPro" id="IPR013830">
    <property type="entry name" value="SGNH_hydro"/>
</dbReference>
<keyword evidence="1" id="KW-0732">Signal</keyword>
<name>A0A926NJS5_9BACI</name>
<proteinExistence type="predicted"/>
<dbReference type="GO" id="GO:0016787">
    <property type="term" value="F:hydrolase activity"/>
    <property type="evidence" value="ECO:0007669"/>
    <property type="project" value="UniProtKB-KW"/>
</dbReference>
<feature type="domain" description="SGNH hydrolase-type esterase" evidence="2">
    <location>
        <begin position="29"/>
        <end position="229"/>
    </location>
</feature>
<dbReference type="SUPFAM" id="SSF52266">
    <property type="entry name" value="SGNH hydrolase"/>
    <property type="match status" value="1"/>
</dbReference>
<comment type="caution">
    <text evidence="3">The sequence shown here is derived from an EMBL/GenBank/DDBJ whole genome shotgun (WGS) entry which is preliminary data.</text>
</comment>
<dbReference type="InterPro" id="IPR036514">
    <property type="entry name" value="SGNH_hydro_sf"/>
</dbReference>
<dbReference type="PANTHER" id="PTHR14209:SF19">
    <property type="entry name" value="ISOAMYL ACETATE-HYDROLYZING ESTERASE 1 HOMOLOG"/>
    <property type="match status" value="1"/>
</dbReference>
<reference evidence="3" key="1">
    <citation type="submission" date="2020-09" db="EMBL/GenBank/DDBJ databases">
        <title>A novel bacterium of genus Bacillus, isolated from South China Sea.</title>
        <authorList>
            <person name="Huang H."/>
            <person name="Mo K."/>
            <person name="Hu Y."/>
        </authorList>
    </citation>
    <scope>NUCLEOTIDE SEQUENCE</scope>
    <source>
        <strain evidence="3">IB182487</strain>
    </source>
</reference>
<gene>
    <name evidence="3" type="ORF">IC621_17690</name>
</gene>
<dbReference type="AlphaFoldDB" id="A0A926NJS5"/>